<comment type="similarity">
    <text evidence="1">Belongs to the PI3/PI4-kinase family. Type II PI4K subfamily.</text>
</comment>
<name>A0A8T0I9T4_CERPU</name>
<organism evidence="9 10">
    <name type="scientific">Ceratodon purpureus</name>
    <name type="common">Fire moss</name>
    <name type="synonym">Dicranum purpureum</name>
    <dbReference type="NCBI Taxonomy" id="3225"/>
    <lineage>
        <taxon>Eukaryota</taxon>
        <taxon>Viridiplantae</taxon>
        <taxon>Streptophyta</taxon>
        <taxon>Embryophyta</taxon>
        <taxon>Bryophyta</taxon>
        <taxon>Bryophytina</taxon>
        <taxon>Bryopsida</taxon>
        <taxon>Dicranidae</taxon>
        <taxon>Pseudoditrichales</taxon>
        <taxon>Ditrichaceae</taxon>
        <taxon>Ceratodon</taxon>
    </lineage>
</organism>
<keyword evidence="6" id="KW-0067">ATP-binding</keyword>
<evidence type="ECO:0000256" key="1">
    <source>
        <dbReference type="ARBA" id="ARBA00008941"/>
    </source>
</evidence>
<gene>
    <name evidence="9" type="ORF">KC19_4G118500</name>
</gene>
<sequence>MSFIVADDVLVAGAGMPPNAQGPVQVRKPVAVTDTVNGQSLGRSGFHQNACRQVGGRRIFVQTYSGNVLGIELDRADKVESVKKKVQAAFGVPTEQSTLVFGDHVLDKDLSEIRGDAPLLLTRGIYRSSSTPCLSPRGRDFHQNSVFEIVGGSKTSNKVKRLVREAVKGIEAGVQPILAGGGLGGAYYFRNCLGDNIAIVKPTDEEPFAPNNPKGFTGRALGQPGLKPSIRVGETGLREVAAYLLDHGHFAKVPVTALVNATHSVFNVNPEYAGAGHTQPGNAKIASFQQFVRHDFVAEDIGTSRFPVSSVHRIGILDIRLFNTDRHAGNILVKKVDHVQAGNLFEDSVELIPIDHGLCLPETLDALYFEWLHWHQASIPFSKDELDYIENLDPGYDCDLLRKELPTMREACLRMLVLSTTFLKLAAKEGLTLSEIGGMMTRDLCGIDEEPSELEKVCMQAKTMVDEELLSLSSEGDSFGVEDFSFAEDISGEDDFQFDMDDNVEVPALKLPEIHRRPPYTVANGCRSMSPLASRSPRWVLNDSSPEMVLPSFSSLEISPIPRSPLGMQPELSPTSPSANIYDSLSRMSVPSRSTSMKLNTKFRSHTQIEKPRSIGLRGYAALNVAQTMCDVNEDCKEQLATGPLVLTNMNEKVWSLFLEHFQELLPESFAKVRFKSKNQVQRLGTSCRF</sequence>
<evidence type="ECO:0000256" key="4">
    <source>
        <dbReference type="ARBA" id="ARBA00022741"/>
    </source>
</evidence>
<accession>A0A8T0I9T4</accession>
<dbReference type="PANTHER" id="PTHR45800:SF11">
    <property type="entry name" value="PHOSPHATIDYLINOSITOL 3-KINASE-RELATED PROTEIN KINASE"/>
    <property type="match status" value="1"/>
</dbReference>
<feature type="domain" description="PI3K/PI4K catalytic" evidence="8">
    <location>
        <begin position="173"/>
        <end position="473"/>
    </location>
</feature>
<dbReference type="InterPro" id="IPR044571">
    <property type="entry name" value="P4KG1-8"/>
</dbReference>
<dbReference type="SUPFAM" id="SSF54236">
    <property type="entry name" value="Ubiquitin-like"/>
    <property type="match status" value="1"/>
</dbReference>
<dbReference type="OrthoDB" id="5839at2759"/>
<protein>
    <recommendedName>
        <fullName evidence="2">1-phosphatidylinositol 4-kinase</fullName>
        <ecNumber evidence="2">2.7.1.67</ecNumber>
    </recommendedName>
</protein>
<dbReference type="PROSITE" id="PS50290">
    <property type="entry name" value="PI3_4_KINASE_3"/>
    <property type="match status" value="1"/>
</dbReference>
<evidence type="ECO:0000256" key="2">
    <source>
        <dbReference type="ARBA" id="ARBA00012169"/>
    </source>
</evidence>
<dbReference type="AlphaFoldDB" id="A0A8T0I9T4"/>
<keyword evidence="4" id="KW-0547">Nucleotide-binding</keyword>
<dbReference type="Pfam" id="PF00240">
    <property type="entry name" value="ubiquitin"/>
    <property type="match status" value="1"/>
</dbReference>
<dbReference type="GO" id="GO:0004430">
    <property type="term" value="F:1-phosphatidylinositol 4-kinase activity"/>
    <property type="evidence" value="ECO:0007669"/>
    <property type="project" value="UniProtKB-EC"/>
</dbReference>
<feature type="domain" description="Ubiquitin-like" evidence="7">
    <location>
        <begin position="57"/>
        <end position="111"/>
    </location>
</feature>
<dbReference type="Pfam" id="PF00454">
    <property type="entry name" value="PI3_PI4_kinase"/>
    <property type="match status" value="1"/>
</dbReference>
<evidence type="ECO:0000313" key="10">
    <source>
        <dbReference type="Proteomes" id="UP000822688"/>
    </source>
</evidence>
<dbReference type="InterPro" id="IPR029071">
    <property type="entry name" value="Ubiquitin-like_domsf"/>
</dbReference>
<dbReference type="GO" id="GO:0005524">
    <property type="term" value="F:ATP binding"/>
    <property type="evidence" value="ECO:0007669"/>
    <property type="project" value="UniProtKB-KW"/>
</dbReference>
<proteinExistence type="inferred from homology"/>
<dbReference type="InterPro" id="IPR000626">
    <property type="entry name" value="Ubiquitin-like_dom"/>
</dbReference>
<dbReference type="Gene3D" id="3.10.20.90">
    <property type="entry name" value="Phosphatidylinositol 3-kinase Catalytic Subunit, Chain A, domain 1"/>
    <property type="match status" value="1"/>
</dbReference>
<dbReference type="PANTHER" id="PTHR45800">
    <property type="entry name" value="PHOSPHATIDYLINOSITOL 4-KINASE GAMMA"/>
    <property type="match status" value="1"/>
</dbReference>
<dbReference type="EMBL" id="CM026424">
    <property type="protein sequence ID" value="KAG0579709.1"/>
    <property type="molecule type" value="Genomic_DNA"/>
</dbReference>
<comment type="caution">
    <text evidence="9">The sequence shown here is derived from an EMBL/GenBank/DDBJ whole genome shotgun (WGS) entry which is preliminary data.</text>
</comment>
<keyword evidence="5" id="KW-0418">Kinase</keyword>
<keyword evidence="3" id="KW-0808">Transferase</keyword>
<keyword evidence="10" id="KW-1185">Reference proteome</keyword>
<evidence type="ECO:0000259" key="8">
    <source>
        <dbReference type="PROSITE" id="PS50290"/>
    </source>
</evidence>
<dbReference type="PROSITE" id="PS50053">
    <property type="entry name" value="UBIQUITIN_2"/>
    <property type="match status" value="1"/>
</dbReference>
<dbReference type="EC" id="2.7.1.67" evidence="2"/>
<dbReference type="InterPro" id="IPR000403">
    <property type="entry name" value="PI3/4_kinase_cat_dom"/>
</dbReference>
<dbReference type="Proteomes" id="UP000822688">
    <property type="component" value="Chromosome 4"/>
</dbReference>
<evidence type="ECO:0000256" key="6">
    <source>
        <dbReference type="ARBA" id="ARBA00022840"/>
    </source>
</evidence>
<evidence type="ECO:0000256" key="5">
    <source>
        <dbReference type="ARBA" id="ARBA00022777"/>
    </source>
</evidence>
<evidence type="ECO:0000259" key="7">
    <source>
        <dbReference type="PROSITE" id="PS50053"/>
    </source>
</evidence>
<evidence type="ECO:0000313" key="9">
    <source>
        <dbReference type="EMBL" id="KAG0579709.1"/>
    </source>
</evidence>
<reference evidence="9" key="1">
    <citation type="submission" date="2020-06" db="EMBL/GenBank/DDBJ databases">
        <title>WGS assembly of Ceratodon purpureus strain R40.</title>
        <authorList>
            <person name="Carey S.B."/>
            <person name="Jenkins J."/>
            <person name="Shu S."/>
            <person name="Lovell J.T."/>
            <person name="Sreedasyam A."/>
            <person name="Maumus F."/>
            <person name="Tiley G.P."/>
            <person name="Fernandez-Pozo N."/>
            <person name="Barry K."/>
            <person name="Chen C."/>
            <person name="Wang M."/>
            <person name="Lipzen A."/>
            <person name="Daum C."/>
            <person name="Saski C.A."/>
            <person name="Payton A.C."/>
            <person name="Mcbreen J.C."/>
            <person name="Conrad R.E."/>
            <person name="Kollar L.M."/>
            <person name="Olsson S."/>
            <person name="Huttunen S."/>
            <person name="Landis J.B."/>
            <person name="Wickett N.J."/>
            <person name="Johnson M.G."/>
            <person name="Rensing S.A."/>
            <person name="Grimwood J."/>
            <person name="Schmutz J."/>
            <person name="Mcdaniel S.F."/>
        </authorList>
    </citation>
    <scope>NUCLEOTIDE SEQUENCE</scope>
    <source>
        <strain evidence="9">R40</strain>
    </source>
</reference>
<evidence type="ECO:0000256" key="3">
    <source>
        <dbReference type="ARBA" id="ARBA00022679"/>
    </source>
</evidence>